<dbReference type="Proteomes" id="UP000182427">
    <property type="component" value="Chromosome I"/>
</dbReference>
<dbReference type="GO" id="GO:0003676">
    <property type="term" value="F:nucleic acid binding"/>
    <property type="evidence" value="ECO:0007669"/>
    <property type="project" value="InterPro"/>
</dbReference>
<dbReference type="GO" id="GO:0004519">
    <property type="term" value="F:endonuclease activity"/>
    <property type="evidence" value="ECO:0007669"/>
    <property type="project" value="UniProtKB-KW"/>
</dbReference>
<proteinExistence type="predicted"/>
<gene>
    <name evidence="2" type="ORF">SAMN05444167_1146</name>
</gene>
<dbReference type="AlphaFoldDB" id="A0A1G7HPI1"/>
<dbReference type="Pfam" id="PF01844">
    <property type="entry name" value="HNH"/>
    <property type="match status" value="1"/>
</dbReference>
<dbReference type="CDD" id="cd00085">
    <property type="entry name" value="HNHc"/>
    <property type="match status" value="1"/>
</dbReference>
<sequence>MPNVDDYAMWLKDEWPLDRFEGWSREYGPVRHTVSPVARETPVLFTFWSSSDTEFPSFVKSTISRRYFAFASCVQCGAMMGVFQTRIIKRVGDQRLYFACECGHPIWQMCYRHFEVALNVMEDSAKRYRRKHLLAEAGGRHYEKDIAEILVKQKRRCIYCNRLFGAYLAPTRDHLLALTHGGGDWPLNIVLACRSCNSSRCNLPFRTYVRMLSPTQNKRILAHLVRRLSDLKDDAATRQGLDCFDFALRLNDTKSLRFKMMKHKPAARRNLMLNKLFPNSAIGVQKAYISVLKREIERNSTSPTSQPSLS</sequence>
<keyword evidence="2" id="KW-0255">Endonuclease</keyword>
<organism evidence="2 3">
    <name type="scientific">Terriglobus roseus</name>
    <dbReference type="NCBI Taxonomy" id="392734"/>
    <lineage>
        <taxon>Bacteria</taxon>
        <taxon>Pseudomonadati</taxon>
        <taxon>Acidobacteriota</taxon>
        <taxon>Terriglobia</taxon>
        <taxon>Terriglobales</taxon>
        <taxon>Acidobacteriaceae</taxon>
        <taxon>Terriglobus</taxon>
    </lineage>
</organism>
<keyword evidence="2" id="KW-0540">Nuclease</keyword>
<name>A0A1G7HPI1_9BACT</name>
<dbReference type="GO" id="GO:0008270">
    <property type="term" value="F:zinc ion binding"/>
    <property type="evidence" value="ECO:0007669"/>
    <property type="project" value="InterPro"/>
</dbReference>
<evidence type="ECO:0000259" key="1">
    <source>
        <dbReference type="SMART" id="SM00507"/>
    </source>
</evidence>
<protein>
    <submittedName>
        <fullName evidence="2">HNH endonuclease</fullName>
    </submittedName>
</protein>
<dbReference type="InterPro" id="IPR003615">
    <property type="entry name" value="HNH_nuc"/>
</dbReference>
<dbReference type="Gene3D" id="1.10.30.50">
    <property type="match status" value="1"/>
</dbReference>
<feature type="domain" description="HNH nuclease" evidence="1">
    <location>
        <begin position="146"/>
        <end position="198"/>
    </location>
</feature>
<evidence type="ECO:0000313" key="3">
    <source>
        <dbReference type="Proteomes" id="UP000182427"/>
    </source>
</evidence>
<dbReference type="OrthoDB" id="9779761at2"/>
<evidence type="ECO:0000313" key="2">
    <source>
        <dbReference type="EMBL" id="SDF01899.1"/>
    </source>
</evidence>
<keyword evidence="3" id="KW-1185">Reference proteome</keyword>
<dbReference type="RefSeq" id="WP_156785031.1">
    <property type="nucleotide sequence ID" value="NZ_LT629690.1"/>
</dbReference>
<keyword evidence="2" id="KW-0378">Hydrolase</keyword>
<reference evidence="2 3" key="1">
    <citation type="submission" date="2016-10" db="EMBL/GenBank/DDBJ databases">
        <authorList>
            <person name="de Groot N.N."/>
        </authorList>
    </citation>
    <scope>NUCLEOTIDE SEQUENCE [LARGE SCALE GENOMIC DNA]</scope>
    <source>
        <strain evidence="2 3">GAS232</strain>
    </source>
</reference>
<accession>A0A1G7HPI1</accession>
<dbReference type="InterPro" id="IPR002711">
    <property type="entry name" value="HNH"/>
</dbReference>
<dbReference type="EMBL" id="LT629690">
    <property type="protein sequence ID" value="SDF01899.1"/>
    <property type="molecule type" value="Genomic_DNA"/>
</dbReference>
<dbReference type="SMART" id="SM00507">
    <property type="entry name" value="HNHc"/>
    <property type="match status" value="1"/>
</dbReference>